<evidence type="ECO:0000256" key="2">
    <source>
        <dbReference type="ARBA" id="ARBA00004876"/>
    </source>
</evidence>
<evidence type="ECO:0000256" key="4">
    <source>
        <dbReference type="ARBA" id="ARBA00013266"/>
    </source>
</evidence>
<comment type="catalytic activity">
    <reaction evidence="12">
        <text>L-serine + acetyl-CoA = O-acetyl-L-serine + CoA</text>
        <dbReference type="Rhea" id="RHEA:24560"/>
        <dbReference type="ChEBI" id="CHEBI:33384"/>
        <dbReference type="ChEBI" id="CHEBI:57287"/>
        <dbReference type="ChEBI" id="CHEBI:57288"/>
        <dbReference type="ChEBI" id="CHEBI:58340"/>
        <dbReference type="EC" id="2.3.1.30"/>
    </reaction>
</comment>
<dbReference type="NCBIfam" id="NF041874">
    <property type="entry name" value="EPS_EpsC"/>
    <property type="match status" value="1"/>
</dbReference>
<comment type="pathway">
    <text evidence="2">Amino-acid biosynthesis; L-cysteine biosynthesis; L-cysteine from L-serine: step 1/2.</text>
</comment>
<evidence type="ECO:0000256" key="5">
    <source>
        <dbReference type="ARBA" id="ARBA00018522"/>
    </source>
</evidence>
<dbReference type="InterPro" id="IPR042122">
    <property type="entry name" value="Ser_AcTrfase_N_sf"/>
</dbReference>
<keyword evidence="6" id="KW-0963">Cytoplasm</keyword>
<protein>
    <recommendedName>
        <fullName evidence="5">Serine acetyltransferase</fullName>
        <ecNumber evidence="4">2.3.1.30</ecNumber>
    </recommendedName>
</protein>
<dbReference type="GO" id="GO:0009001">
    <property type="term" value="F:serine O-acetyltransferase activity"/>
    <property type="evidence" value="ECO:0007669"/>
    <property type="project" value="UniProtKB-EC"/>
</dbReference>
<dbReference type="Pfam" id="PF06426">
    <property type="entry name" value="SATase_N"/>
    <property type="match status" value="1"/>
</dbReference>
<feature type="domain" description="Serine acetyltransferase N-terminal" evidence="14">
    <location>
        <begin position="3"/>
        <end position="38"/>
    </location>
</feature>
<name>A0A0S7B8R0_9CHLR</name>
<evidence type="ECO:0000256" key="3">
    <source>
        <dbReference type="ARBA" id="ARBA00007274"/>
    </source>
</evidence>
<reference evidence="15" key="1">
    <citation type="submission" date="2015-07" db="EMBL/GenBank/DDBJ databases">
        <title>Draft Genome Sequences of Anaerolinea thermolimosa IMO-1, Bellilinea caldifistulae GOMI-1, Leptolinea tardivitalis YMTK-2, Levilinea saccharolytica KIBI-1,Longilinea arvoryzae KOME-1, Previously Described as Members of the Anaerolineaceae (Chloroflexi).</title>
        <authorList>
            <person name="Sekiguchi Y."/>
            <person name="Ohashi A."/>
            <person name="Matsuura N."/>
            <person name="Tourlousse M.D."/>
        </authorList>
    </citation>
    <scope>NUCLEOTIDE SEQUENCE [LARGE SCALE GENOMIC DNA]</scope>
    <source>
        <strain evidence="15">KOME-1</strain>
    </source>
</reference>
<gene>
    <name evidence="15" type="ORF">LARV_01659</name>
</gene>
<dbReference type="Pfam" id="PF00132">
    <property type="entry name" value="Hexapep"/>
    <property type="match status" value="1"/>
</dbReference>
<dbReference type="PROSITE" id="PS00101">
    <property type="entry name" value="HEXAPEP_TRANSFERASES"/>
    <property type="match status" value="1"/>
</dbReference>
<dbReference type="InterPro" id="IPR010493">
    <property type="entry name" value="Ser_AcTrfase_N"/>
</dbReference>
<dbReference type="UniPathway" id="UPA00136">
    <property type="reaction ID" value="UER00199"/>
</dbReference>
<feature type="region of interest" description="Disordered" evidence="13">
    <location>
        <begin position="220"/>
        <end position="245"/>
    </location>
</feature>
<evidence type="ECO:0000256" key="10">
    <source>
        <dbReference type="ARBA" id="ARBA00023192"/>
    </source>
</evidence>
<evidence type="ECO:0000313" key="15">
    <source>
        <dbReference type="EMBL" id="GAP13900.1"/>
    </source>
</evidence>
<dbReference type="EMBL" id="DF967972">
    <property type="protein sequence ID" value="GAP13900.1"/>
    <property type="molecule type" value="Genomic_DNA"/>
</dbReference>
<dbReference type="InterPro" id="IPR018357">
    <property type="entry name" value="Hexapep_transf_CS"/>
</dbReference>
<dbReference type="InterPro" id="IPR053376">
    <property type="entry name" value="Serine_acetyltransferase"/>
</dbReference>
<dbReference type="Gene3D" id="2.160.10.10">
    <property type="entry name" value="Hexapeptide repeat proteins"/>
    <property type="match status" value="1"/>
</dbReference>
<dbReference type="NCBIfam" id="TIGR01172">
    <property type="entry name" value="cysE"/>
    <property type="match status" value="1"/>
</dbReference>
<evidence type="ECO:0000256" key="8">
    <source>
        <dbReference type="ARBA" id="ARBA00022679"/>
    </source>
</evidence>
<keyword evidence="8 15" id="KW-0808">Transferase</keyword>
<dbReference type="InterPro" id="IPR045304">
    <property type="entry name" value="LbH_SAT"/>
</dbReference>
<dbReference type="GO" id="GO:0005737">
    <property type="term" value="C:cytoplasm"/>
    <property type="evidence" value="ECO:0007669"/>
    <property type="project" value="UniProtKB-SubCell"/>
</dbReference>
<dbReference type="SUPFAM" id="SSF51161">
    <property type="entry name" value="Trimeric LpxA-like enzymes"/>
    <property type="match status" value="1"/>
</dbReference>
<keyword evidence="9" id="KW-0677">Repeat</keyword>
<comment type="similarity">
    <text evidence="3">Belongs to the transferase hexapeptide repeat family.</text>
</comment>
<organism evidence="15">
    <name type="scientific">Longilinea arvoryzae</name>
    <dbReference type="NCBI Taxonomy" id="360412"/>
    <lineage>
        <taxon>Bacteria</taxon>
        <taxon>Bacillati</taxon>
        <taxon>Chloroflexota</taxon>
        <taxon>Anaerolineae</taxon>
        <taxon>Anaerolineales</taxon>
        <taxon>Anaerolineaceae</taxon>
        <taxon>Longilinea</taxon>
    </lineage>
</organism>
<dbReference type="InterPro" id="IPR001451">
    <property type="entry name" value="Hexapep"/>
</dbReference>
<keyword evidence="10" id="KW-0198">Cysteine biosynthesis</keyword>
<evidence type="ECO:0000256" key="12">
    <source>
        <dbReference type="ARBA" id="ARBA00049486"/>
    </source>
</evidence>
<dbReference type="Gene3D" id="1.10.3130.10">
    <property type="entry name" value="serine acetyltransferase, domain 1"/>
    <property type="match status" value="1"/>
</dbReference>
<keyword evidence="11" id="KW-0012">Acyltransferase</keyword>
<sequence>MRKMFRTLRNDLRVVFERDPAARTTLEVVLTYPGLHALWSHRVAHWLWSHHLKLAGRWLSQIARFFTGIEIHPGAAIGSGFFIDHGMGVVVGETAEIGNDVTLYHGVTLGGVSLKKGKRHPTIGNNVVIGAGAKVLGNILVGDGSRIGANAVVVKPVPANSVVVGVPGQVVMRSKSKEEMVDLHHDRLPDTIGQSLASVMNRLETVEKLLNVYTVDLHTTGKNVGSTRGQHAHPTGGGDGQRAEPALVHAPKDGVWQGEDFMI</sequence>
<evidence type="ECO:0000313" key="16">
    <source>
        <dbReference type="Proteomes" id="UP000055060"/>
    </source>
</evidence>
<dbReference type="STRING" id="360412.LARV_01659"/>
<dbReference type="FunFam" id="1.10.3130.10:FF:000003">
    <property type="entry name" value="Serine acetyltransferase"/>
    <property type="match status" value="1"/>
</dbReference>
<comment type="subcellular location">
    <subcellularLocation>
        <location evidence="1">Cytoplasm</location>
    </subcellularLocation>
</comment>
<feature type="compositionally biased region" description="Polar residues" evidence="13">
    <location>
        <begin position="220"/>
        <end position="229"/>
    </location>
</feature>
<accession>A0A0S7B8R0</accession>
<evidence type="ECO:0000256" key="1">
    <source>
        <dbReference type="ARBA" id="ARBA00004496"/>
    </source>
</evidence>
<dbReference type="AlphaFoldDB" id="A0A0S7B8R0"/>
<dbReference type="CDD" id="cd03354">
    <property type="entry name" value="LbH_SAT"/>
    <property type="match status" value="1"/>
</dbReference>
<evidence type="ECO:0000256" key="6">
    <source>
        <dbReference type="ARBA" id="ARBA00022490"/>
    </source>
</evidence>
<evidence type="ECO:0000256" key="7">
    <source>
        <dbReference type="ARBA" id="ARBA00022605"/>
    </source>
</evidence>
<dbReference type="GO" id="GO:0006535">
    <property type="term" value="P:cysteine biosynthetic process from serine"/>
    <property type="evidence" value="ECO:0007669"/>
    <property type="project" value="InterPro"/>
</dbReference>
<proteinExistence type="inferred from homology"/>
<evidence type="ECO:0000256" key="13">
    <source>
        <dbReference type="SAM" id="MobiDB-lite"/>
    </source>
</evidence>
<evidence type="ECO:0000259" key="14">
    <source>
        <dbReference type="Pfam" id="PF06426"/>
    </source>
</evidence>
<dbReference type="FunFam" id="2.160.10.10:FF:000007">
    <property type="entry name" value="Serine acetyltransferase"/>
    <property type="match status" value="1"/>
</dbReference>
<dbReference type="PANTHER" id="PTHR42811">
    <property type="entry name" value="SERINE ACETYLTRANSFERASE"/>
    <property type="match status" value="1"/>
</dbReference>
<dbReference type="Proteomes" id="UP000055060">
    <property type="component" value="Unassembled WGS sequence"/>
</dbReference>
<evidence type="ECO:0000256" key="9">
    <source>
        <dbReference type="ARBA" id="ARBA00022737"/>
    </source>
</evidence>
<dbReference type="InterPro" id="IPR005881">
    <property type="entry name" value="Ser_O-AcTrfase"/>
</dbReference>
<evidence type="ECO:0000256" key="11">
    <source>
        <dbReference type="ARBA" id="ARBA00023315"/>
    </source>
</evidence>
<dbReference type="EC" id="2.3.1.30" evidence="4"/>
<keyword evidence="16" id="KW-1185">Reference proteome</keyword>
<dbReference type="InterPro" id="IPR011004">
    <property type="entry name" value="Trimer_LpxA-like_sf"/>
</dbReference>
<keyword evidence="7" id="KW-0028">Amino-acid biosynthesis</keyword>